<feature type="region of interest" description="Disordered" evidence="1">
    <location>
        <begin position="146"/>
        <end position="229"/>
    </location>
</feature>
<proteinExistence type="predicted"/>
<dbReference type="Proteomes" id="UP001595556">
    <property type="component" value="Unassembled WGS sequence"/>
</dbReference>
<feature type="compositionally biased region" description="Low complexity" evidence="1">
    <location>
        <begin position="528"/>
        <end position="540"/>
    </location>
</feature>
<sequence>MHPSHHKRNEFSAKDDQPRLRLVVMGVCLFISSVATPAWALSVGGPEVQSKIGQPLKVRIPLSLQPGEELNPDCVRSLNPKGDDAPAVVNPRLAFDSLPRPAAVLLTTRAAVAEPALRFAVQVGCDNPITKEFVVLLEPPGADDLRPPVVSAAAPSGAPAPVASSSEPQASPAPAKTSGAPAAAGQTRPARSASGAAKASRPASAAEAPPARRPQTRPTARRAEPVAGDQLRLAPAIELGLAGGDLKLSSELRMSSIASLAAAPDATTADPVRAHRMAIEQARLAAFLRDEDPVAAVIAKEKELAARLGQVGGELEKARGELSRAEVAKAPATPAAKPAPAPAAAPQESFFERWWAWLLAGGAVALGVLLLVLSTVRRKRQTEQWWASIPESDSPESVLSHPAAPTPAPRRAAPVPAPEAPRTVPIAAGGASAAPASKEFFETSTFEMTQAAQREVLAKMNVEVVEHHELGHDTAAALKQATHVDTVPLHPGLDEPTRDPDALDFSPPTMPAGYVQRDASAPAYAQEAATAKPADKPAAASGYASEAGPGHFPETARGEPLDFDVSLPTALDFDLSVPQAAPADKAGSHEAEAREGDTASKPTKR</sequence>
<feature type="transmembrane region" description="Helical" evidence="2">
    <location>
        <begin position="354"/>
        <end position="373"/>
    </location>
</feature>
<dbReference type="EMBL" id="JBHRTI010000003">
    <property type="protein sequence ID" value="MFC3146847.1"/>
    <property type="molecule type" value="Genomic_DNA"/>
</dbReference>
<feature type="compositionally biased region" description="Basic and acidic residues" evidence="1">
    <location>
        <begin position="492"/>
        <end position="501"/>
    </location>
</feature>
<reference evidence="4" key="1">
    <citation type="journal article" date="2019" name="Int. J. Syst. Evol. Microbiol.">
        <title>The Global Catalogue of Microorganisms (GCM) 10K type strain sequencing project: providing services to taxonomists for standard genome sequencing and annotation.</title>
        <authorList>
            <consortium name="The Broad Institute Genomics Platform"/>
            <consortium name="The Broad Institute Genome Sequencing Center for Infectious Disease"/>
            <person name="Wu L."/>
            <person name="Ma J."/>
        </authorList>
    </citation>
    <scope>NUCLEOTIDE SEQUENCE [LARGE SCALE GENOMIC DNA]</scope>
    <source>
        <strain evidence="4">KCTC 52168</strain>
    </source>
</reference>
<feature type="compositionally biased region" description="Low complexity" evidence="1">
    <location>
        <begin position="147"/>
        <end position="209"/>
    </location>
</feature>
<keyword evidence="2" id="KW-0472">Membrane</keyword>
<evidence type="ECO:0000313" key="3">
    <source>
        <dbReference type="EMBL" id="MFC3146847.1"/>
    </source>
</evidence>
<evidence type="ECO:0000256" key="2">
    <source>
        <dbReference type="SAM" id="Phobius"/>
    </source>
</evidence>
<keyword evidence="2" id="KW-0812">Transmembrane</keyword>
<gene>
    <name evidence="3" type="ORF">ACFOEN_04230</name>
</gene>
<accession>A0ABV7H676</accession>
<evidence type="ECO:0000256" key="1">
    <source>
        <dbReference type="SAM" id="MobiDB-lite"/>
    </source>
</evidence>
<feature type="transmembrane region" description="Helical" evidence="2">
    <location>
        <begin position="20"/>
        <end position="41"/>
    </location>
</feature>
<protein>
    <submittedName>
        <fullName evidence="3">FimV family protein</fullName>
    </submittedName>
</protein>
<feature type="region of interest" description="Disordered" evidence="1">
    <location>
        <begin position="389"/>
        <end position="425"/>
    </location>
</feature>
<comment type="caution">
    <text evidence="3">The sequence shown here is derived from an EMBL/GenBank/DDBJ whole genome shotgun (WGS) entry which is preliminary data.</text>
</comment>
<feature type="compositionally biased region" description="Basic and acidic residues" evidence="1">
    <location>
        <begin position="586"/>
        <end position="598"/>
    </location>
</feature>
<keyword evidence="2" id="KW-1133">Transmembrane helix</keyword>
<organism evidence="3 4">
    <name type="scientific">Piscinibacterium candidicorallinum</name>
    <dbReference type="NCBI Taxonomy" id="1793872"/>
    <lineage>
        <taxon>Bacteria</taxon>
        <taxon>Pseudomonadati</taxon>
        <taxon>Pseudomonadota</taxon>
        <taxon>Betaproteobacteria</taxon>
        <taxon>Burkholderiales</taxon>
        <taxon>Piscinibacterium</taxon>
    </lineage>
</organism>
<keyword evidence="4" id="KW-1185">Reference proteome</keyword>
<feature type="region of interest" description="Disordered" evidence="1">
    <location>
        <begin position="487"/>
        <end position="563"/>
    </location>
</feature>
<evidence type="ECO:0000313" key="4">
    <source>
        <dbReference type="Proteomes" id="UP001595556"/>
    </source>
</evidence>
<feature type="compositionally biased region" description="Low complexity" evidence="1">
    <location>
        <begin position="409"/>
        <end position="425"/>
    </location>
</feature>
<dbReference type="RefSeq" id="WP_377301382.1">
    <property type="nucleotide sequence ID" value="NZ_CP180191.1"/>
</dbReference>
<feature type="region of interest" description="Disordered" evidence="1">
    <location>
        <begin position="576"/>
        <end position="605"/>
    </location>
</feature>
<name>A0ABV7H676_9BURK</name>